<evidence type="ECO:0000256" key="3">
    <source>
        <dbReference type="ARBA" id="ARBA00022679"/>
    </source>
</evidence>
<dbReference type="InterPro" id="IPR029063">
    <property type="entry name" value="SAM-dependent_MTases_sf"/>
</dbReference>
<dbReference type="AlphaFoldDB" id="B6JEA7"/>
<proteinExistence type="predicted"/>
<evidence type="ECO:0000256" key="6">
    <source>
        <dbReference type="ARBA" id="ARBA00047422"/>
    </source>
</evidence>
<dbReference type="EC" id="2.1.1.37" evidence="1"/>
<dbReference type="Gene3D" id="3.40.50.150">
    <property type="entry name" value="Vaccinia Virus protein VP39"/>
    <property type="match status" value="1"/>
</dbReference>
<keyword evidence="5" id="KW-0680">Restriction system</keyword>
<gene>
    <name evidence="7" type="ordered locus">OCA5_c24310</name>
</gene>
<evidence type="ECO:0000256" key="2">
    <source>
        <dbReference type="ARBA" id="ARBA00022603"/>
    </source>
</evidence>
<dbReference type="GO" id="GO:0044027">
    <property type="term" value="P:negative regulation of gene expression via chromosomal CpG island methylation"/>
    <property type="evidence" value="ECO:0007669"/>
    <property type="project" value="TreeGrafter"/>
</dbReference>
<keyword evidence="8" id="KW-1185">Reference proteome</keyword>
<reference evidence="7 8" key="1">
    <citation type="journal article" date="2011" name="J. Bacteriol.">
        <title>Complete genome sequences of the chemolithoautotrophic Oligotropha carboxidovorans strains OM4 and OM5.</title>
        <authorList>
            <person name="Volland S."/>
            <person name="Rachinger M."/>
            <person name="Strittmatter A."/>
            <person name="Daniel R."/>
            <person name="Gottschalk G."/>
            <person name="Meyer O."/>
        </authorList>
    </citation>
    <scope>NUCLEOTIDE SEQUENCE [LARGE SCALE GENOMIC DNA]</scope>
    <source>
        <strain evidence="8">ATCC 49405 / DSM 1227 / KCTC 32145 / OM5</strain>
    </source>
</reference>
<dbReference type="PATRIC" id="fig|504832.7.peg.2562"/>
<dbReference type="GO" id="GO:0003886">
    <property type="term" value="F:DNA (cytosine-5-)-methyltransferase activity"/>
    <property type="evidence" value="ECO:0007669"/>
    <property type="project" value="UniProtKB-EC"/>
</dbReference>
<keyword evidence="3" id="KW-0808">Transferase</keyword>
<dbReference type="InterPro" id="IPR001525">
    <property type="entry name" value="C5_MeTfrase"/>
</dbReference>
<dbReference type="KEGG" id="oca:OCAR_5565"/>
<dbReference type="PANTHER" id="PTHR10629">
    <property type="entry name" value="CYTOSINE-SPECIFIC METHYLTRANSFERASE"/>
    <property type="match status" value="1"/>
</dbReference>
<evidence type="ECO:0000256" key="4">
    <source>
        <dbReference type="ARBA" id="ARBA00022691"/>
    </source>
</evidence>
<dbReference type="eggNOG" id="COG0270">
    <property type="taxonomic scope" value="Bacteria"/>
</dbReference>
<dbReference type="RefSeq" id="WP_012562725.1">
    <property type="nucleotide sequence ID" value="NC_011386.1"/>
</dbReference>
<dbReference type="HOGENOM" id="CLU_014695_0_0_5"/>
<keyword evidence="2 7" id="KW-0489">Methyltransferase</keyword>
<dbReference type="OrthoDB" id="9813719at2"/>
<dbReference type="PANTHER" id="PTHR10629:SF52">
    <property type="entry name" value="DNA (CYTOSINE-5)-METHYLTRANSFERASE 1"/>
    <property type="match status" value="1"/>
</dbReference>
<keyword evidence="4" id="KW-0949">S-adenosyl-L-methionine</keyword>
<sequence>MNVRVDPGSELIEEIVIDSFAGGGGTSEGIVAALGRDPDIAINHDKFALAMHRINHPGTEHLIEDVVTVDAISMCAGRPVGMLWMSPDCKDHSKAKGGKPRDKNIRGLAWAVFGWVKALPKWQRPRVVFLENVEEFQDWAPLDENGKRCALQKGAIFKNFVASWEALGYVVEWRERRAWRAGRKMQAATIRKRLYMIMRRDGEPIVWPEPTRGNPNDVEDAAKIAAGLLTPWKTAADCLDWSLPCPSIFETSAEIKAKHGIRANRPLAASTMARIAKGTSRYVLEALRPFLVPVTHSGPPRANSADEPLRTITSAHRGEIAIMTPFVTKFQTGSVGHPASEPLHTITSHASDHHGGGAAPLGIVAPVLVRTAHGDVGADGKRRGRGDHDAQQPMPTVLATNDVAVVAPVLVGCGGRAAQTEPRAADDPIITQTGKADLCVSTAFMVPRYQERPGQEPRTRSIEQPVGTIVPDGNEGSIAAVHLATMRNSQKPFNDADKPVHTLTAGGANISVVSAFMAQHNIDGRTGQGNPGHPVDDPVSTITTAGSQQSVVTAHMINLRGEDRRDSPADHPTQTATAGGTHLGAVLGFLAKYYGEGLPSQSAGEPLHTVTAKPRFGLVEASAALPPFGPEHEARARQVADFLRAHGYWDEREFVTVEIDGLTFVIVDIGMRMLTARERFTAQGFRPDYIIDRGILEDGTVIKFTAEQQGYMCGNSVCPPEAEDLIFANYQRRKVKRPRRTASAMPLLEAAE</sequence>
<evidence type="ECO:0000313" key="8">
    <source>
        <dbReference type="Proteomes" id="UP000007730"/>
    </source>
</evidence>
<name>B6JEA7_AFIC5</name>
<accession>B6JEA7</accession>
<dbReference type="GO" id="GO:0009307">
    <property type="term" value="P:DNA restriction-modification system"/>
    <property type="evidence" value="ECO:0007669"/>
    <property type="project" value="UniProtKB-KW"/>
</dbReference>
<organism evidence="7 8">
    <name type="scientific">Afipia carboxidovorans (strain ATCC 49405 / DSM 1227 / KCTC 32145 / OM5)</name>
    <name type="common">Oligotropha carboxidovorans</name>
    <dbReference type="NCBI Taxonomy" id="504832"/>
    <lineage>
        <taxon>Bacteria</taxon>
        <taxon>Pseudomonadati</taxon>
        <taxon>Pseudomonadota</taxon>
        <taxon>Alphaproteobacteria</taxon>
        <taxon>Hyphomicrobiales</taxon>
        <taxon>Nitrobacteraceae</taxon>
        <taxon>Afipia</taxon>
    </lineage>
</organism>
<dbReference type="SUPFAM" id="SSF53335">
    <property type="entry name" value="S-adenosyl-L-methionine-dependent methyltransferases"/>
    <property type="match status" value="1"/>
</dbReference>
<dbReference type="EMBL" id="CP002826">
    <property type="protein sequence ID" value="AEI07127.1"/>
    <property type="molecule type" value="Genomic_DNA"/>
</dbReference>
<protein>
    <recommendedName>
        <fullName evidence="1">DNA (cytosine-5-)-methyltransferase</fullName>
        <ecNumber evidence="1">2.1.1.37</ecNumber>
    </recommendedName>
</protein>
<evidence type="ECO:0000256" key="1">
    <source>
        <dbReference type="ARBA" id="ARBA00011975"/>
    </source>
</evidence>
<evidence type="ECO:0000256" key="5">
    <source>
        <dbReference type="ARBA" id="ARBA00022747"/>
    </source>
</evidence>
<dbReference type="GO" id="GO:0032259">
    <property type="term" value="P:methylation"/>
    <property type="evidence" value="ECO:0007669"/>
    <property type="project" value="UniProtKB-KW"/>
</dbReference>
<dbReference type="GO" id="GO:0003677">
    <property type="term" value="F:DNA binding"/>
    <property type="evidence" value="ECO:0007669"/>
    <property type="project" value="TreeGrafter"/>
</dbReference>
<evidence type="ECO:0000313" key="7">
    <source>
        <dbReference type="EMBL" id="AEI07127.1"/>
    </source>
</evidence>
<dbReference type="Proteomes" id="UP000007730">
    <property type="component" value="Chromosome"/>
</dbReference>
<dbReference type="REBASE" id="312945">
    <property type="entry name" value="M.OcaOM5BORF24310P"/>
</dbReference>
<dbReference type="STRING" id="504832.OCA5_c24310"/>
<dbReference type="REBASE" id="19139">
    <property type="entry name" value="M.OcaOM5ORF5565P"/>
</dbReference>
<dbReference type="InterPro" id="IPR050390">
    <property type="entry name" value="C5-Methyltransferase"/>
</dbReference>
<comment type="catalytic activity">
    <reaction evidence="6">
        <text>a 2'-deoxycytidine in DNA + S-adenosyl-L-methionine = a 5-methyl-2'-deoxycytidine in DNA + S-adenosyl-L-homocysteine + H(+)</text>
        <dbReference type="Rhea" id="RHEA:13681"/>
        <dbReference type="Rhea" id="RHEA-COMP:11369"/>
        <dbReference type="Rhea" id="RHEA-COMP:11370"/>
        <dbReference type="ChEBI" id="CHEBI:15378"/>
        <dbReference type="ChEBI" id="CHEBI:57856"/>
        <dbReference type="ChEBI" id="CHEBI:59789"/>
        <dbReference type="ChEBI" id="CHEBI:85452"/>
        <dbReference type="ChEBI" id="CHEBI:85454"/>
        <dbReference type="EC" id="2.1.1.37"/>
    </reaction>
</comment>
<dbReference type="KEGG" id="ocg:OCA5_c24310"/>
<dbReference type="Pfam" id="PF00145">
    <property type="entry name" value="DNA_methylase"/>
    <property type="match status" value="1"/>
</dbReference>